<dbReference type="OrthoDB" id="1889094at2759"/>
<dbReference type="AlphaFoldDB" id="A0A7I8KID8"/>
<evidence type="ECO:0000256" key="2">
    <source>
        <dbReference type="ARBA" id="ARBA00023136"/>
    </source>
</evidence>
<sequence length="225" mass="25583">MEPMEEKKPSRCFPWKPCFQIDNECWNKIISYLVVLVFCCVVVLISWFFFNWHIKVAVESATLSRFDLDCNNILRYNLTLGVSIRNANLACVSYGKITVTALNNGTAFSSADISSFNQGWKTTTMVYPAFQGQWPVAGNWSSASYNKERGEGIHSINVTLNGNIRITWRVKEDKYWKTRIRRYHMEANCALRIPMAGSAAAFNKTIFPARLGIEVEDDQAKSIGV</sequence>
<keyword evidence="2 3" id="KW-0472">Membrane</keyword>
<dbReference type="InterPro" id="IPR044839">
    <property type="entry name" value="NDR1-like"/>
</dbReference>
<gene>
    <name evidence="4" type="ORF">SI8410_05007501</name>
</gene>
<dbReference type="GO" id="GO:0005886">
    <property type="term" value="C:plasma membrane"/>
    <property type="evidence" value="ECO:0007669"/>
    <property type="project" value="TreeGrafter"/>
</dbReference>
<keyword evidence="5" id="KW-1185">Reference proteome</keyword>
<dbReference type="EMBL" id="LR746268">
    <property type="protein sequence ID" value="CAA7396838.1"/>
    <property type="molecule type" value="Genomic_DNA"/>
</dbReference>
<organism evidence="4 5">
    <name type="scientific">Spirodela intermedia</name>
    <name type="common">Intermediate duckweed</name>
    <dbReference type="NCBI Taxonomy" id="51605"/>
    <lineage>
        <taxon>Eukaryota</taxon>
        <taxon>Viridiplantae</taxon>
        <taxon>Streptophyta</taxon>
        <taxon>Embryophyta</taxon>
        <taxon>Tracheophyta</taxon>
        <taxon>Spermatophyta</taxon>
        <taxon>Magnoliopsida</taxon>
        <taxon>Liliopsida</taxon>
        <taxon>Araceae</taxon>
        <taxon>Lemnoideae</taxon>
        <taxon>Spirodela</taxon>
    </lineage>
</organism>
<accession>A0A7I8KID8</accession>
<name>A0A7I8KID8_SPIIN</name>
<dbReference type="GO" id="GO:0098542">
    <property type="term" value="P:defense response to other organism"/>
    <property type="evidence" value="ECO:0007669"/>
    <property type="project" value="InterPro"/>
</dbReference>
<evidence type="ECO:0000313" key="4">
    <source>
        <dbReference type="EMBL" id="CAA7396838.1"/>
    </source>
</evidence>
<keyword evidence="3" id="KW-0812">Transmembrane</keyword>
<feature type="transmembrane region" description="Helical" evidence="3">
    <location>
        <begin position="29"/>
        <end position="50"/>
    </location>
</feature>
<evidence type="ECO:0000313" key="5">
    <source>
        <dbReference type="Proteomes" id="UP000663760"/>
    </source>
</evidence>
<dbReference type="GO" id="GO:0009506">
    <property type="term" value="C:plasmodesma"/>
    <property type="evidence" value="ECO:0007669"/>
    <property type="project" value="TreeGrafter"/>
</dbReference>
<keyword evidence="3" id="KW-1133">Transmembrane helix</keyword>
<dbReference type="Proteomes" id="UP000663760">
    <property type="component" value="Chromosome 5"/>
</dbReference>
<protein>
    <submittedName>
        <fullName evidence="4">Uncharacterized protein</fullName>
    </submittedName>
</protein>
<reference evidence="4" key="1">
    <citation type="submission" date="2020-02" db="EMBL/GenBank/DDBJ databases">
        <authorList>
            <person name="Scholz U."/>
            <person name="Mascher M."/>
            <person name="Fiebig A."/>
        </authorList>
    </citation>
    <scope>NUCLEOTIDE SEQUENCE</scope>
</reference>
<comment type="subcellular location">
    <subcellularLocation>
        <location evidence="1">Membrane</location>
    </subcellularLocation>
</comment>
<evidence type="ECO:0000256" key="3">
    <source>
        <dbReference type="SAM" id="Phobius"/>
    </source>
</evidence>
<evidence type="ECO:0000256" key="1">
    <source>
        <dbReference type="ARBA" id="ARBA00004370"/>
    </source>
</evidence>
<dbReference type="PANTHER" id="PTHR31415">
    <property type="entry name" value="OS05G0367900 PROTEIN"/>
    <property type="match status" value="1"/>
</dbReference>
<proteinExistence type="predicted"/>
<dbReference type="PANTHER" id="PTHR31415:SF4">
    <property type="entry name" value="NDR1_HIN1-LIKE PROTEIN 3"/>
    <property type="match status" value="1"/>
</dbReference>